<proteinExistence type="inferred from homology"/>
<dbReference type="Pfam" id="PF02397">
    <property type="entry name" value="Bac_transf"/>
    <property type="match status" value="1"/>
</dbReference>
<evidence type="ECO:0000313" key="5">
    <source>
        <dbReference type="Proteomes" id="UP000220133"/>
    </source>
</evidence>
<dbReference type="EMBL" id="CP023777">
    <property type="protein sequence ID" value="ATL49901.1"/>
    <property type="molecule type" value="Genomic_DNA"/>
</dbReference>
<comment type="similarity">
    <text evidence="1">Belongs to the bacterial sugar transferase family.</text>
</comment>
<keyword evidence="2" id="KW-0472">Membrane</keyword>
<evidence type="ECO:0000313" key="4">
    <source>
        <dbReference type="EMBL" id="ATL49901.1"/>
    </source>
</evidence>
<dbReference type="PANTHER" id="PTHR30576:SF0">
    <property type="entry name" value="UNDECAPRENYL-PHOSPHATE N-ACETYLGALACTOSAMINYL 1-PHOSPHATE TRANSFERASE-RELATED"/>
    <property type="match status" value="1"/>
</dbReference>
<dbReference type="GO" id="GO:0016780">
    <property type="term" value="F:phosphotransferase activity, for other substituted phosphate groups"/>
    <property type="evidence" value="ECO:0007669"/>
    <property type="project" value="TreeGrafter"/>
</dbReference>
<dbReference type="Proteomes" id="UP000220133">
    <property type="component" value="Chromosome"/>
</dbReference>
<evidence type="ECO:0000256" key="1">
    <source>
        <dbReference type="ARBA" id="ARBA00006464"/>
    </source>
</evidence>
<sequence length="327" mass="36954">MVTATSLQVAKRILKNRLHNNLTPTFIICNISGGTQLLQDLLQLLQSHKHYKRIPLFVYSDQLTPDQKTAYAKLGGIDDVITSQTSPSEFSAKLQFARKFRIMSSKLEDAPGKNYKRPAITLNYLAKRAFDIAVSGILLLITLPFFLIIAALIKLESKGPVFYISHRAGNRYKVFNFYKFRTMCADADKKVNELSHMNQYDVNQQGPVFFKLSNDPRVTRLGAFLRNSSIDELPQLLNVLLGDMSLVGNRPLPLYEAASLTTDQHAGRFIAPAGITGLWQIKKRGKKDMSVDERISLDINYAEKTSFFYDMWILANTPTALIQKDNV</sequence>
<accession>A0A291R175</accession>
<feature type="domain" description="Bacterial sugar transferase" evidence="3">
    <location>
        <begin position="127"/>
        <end position="322"/>
    </location>
</feature>
<dbReference type="InterPro" id="IPR003362">
    <property type="entry name" value="Bact_transf"/>
</dbReference>
<keyword evidence="2" id="KW-0812">Transmembrane</keyword>
<dbReference type="KEGG" id="cbae:COR50_15465"/>
<name>A0A291R175_9BACT</name>
<keyword evidence="4" id="KW-0808">Transferase</keyword>
<evidence type="ECO:0000259" key="3">
    <source>
        <dbReference type="Pfam" id="PF02397"/>
    </source>
</evidence>
<protein>
    <submittedName>
        <fullName evidence="4">Colanic biosynthesis UDP-glucose lipid carrier transferase</fullName>
    </submittedName>
</protein>
<dbReference type="OrthoDB" id="9808602at2"/>
<evidence type="ECO:0000256" key="2">
    <source>
        <dbReference type="SAM" id="Phobius"/>
    </source>
</evidence>
<feature type="transmembrane region" description="Helical" evidence="2">
    <location>
        <begin position="132"/>
        <end position="153"/>
    </location>
</feature>
<dbReference type="PANTHER" id="PTHR30576">
    <property type="entry name" value="COLANIC BIOSYNTHESIS UDP-GLUCOSE LIPID CARRIER TRANSFERASE"/>
    <property type="match status" value="1"/>
</dbReference>
<keyword evidence="5" id="KW-1185">Reference proteome</keyword>
<gene>
    <name evidence="4" type="ORF">COR50_15465</name>
</gene>
<keyword evidence="2" id="KW-1133">Transmembrane helix</keyword>
<reference evidence="4 5" key="1">
    <citation type="submission" date="2017-10" db="EMBL/GenBank/DDBJ databases">
        <title>Paenichitinophaga pekingensis gen. nov., sp. nov., isolated from activated sludge.</title>
        <authorList>
            <person name="Jin D."/>
            <person name="Kong X."/>
            <person name="Deng Y."/>
            <person name="Bai Z."/>
        </authorList>
    </citation>
    <scope>NUCLEOTIDE SEQUENCE [LARGE SCALE GENOMIC DNA]</scope>
    <source>
        <strain evidence="4 5">13</strain>
    </source>
</reference>
<dbReference type="AlphaFoldDB" id="A0A291R175"/>
<organism evidence="4 5">
    <name type="scientific">Chitinophaga caeni</name>
    <dbReference type="NCBI Taxonomy" id="2029983"/>
    <lineage>
        <taxon>Bacteria</taxon>
        <taxon>Pseudomonadati</taxon>
        <taxon>Bacteroidota</taxon>
        <taxon>Chitinophagia</taxon>
        <taxon>Chitinophagales</taxon>
        <taxon>Chitinophagaceae</taxon>
        <taxon>Chitinophaga</taxon>
    </lineage>
</organism>